<keyword evidence="5 14" id="KW-0812">Transmembrane</keyword>
<reference evidence="17" key="1">
    <citation type="journal article" date="2010" name="Science">
        <title>The genome of the Western clawed frog Xenopus tropicalis.</title>
        <authorList>
            <person name="Hellsten U."/>
            <person name="Harland R.M."/>
            <person name="Gilchrist M.J."/>
            <person name="Hendrix D."/>
            <person name="Jurka J."/>
            <person name="Kapitonov V."/>
            <person name="Ovcharenko I."/>
            <person name="Putnam N.H."/>
            <person name="Shu S."/>
            <person name="Taher L."/>
            <person name="Blitz I.L."/>
            <person name="Blumberg B."/>
            <person name="Dichmann D.S."/>
            <person name="Dubchak I."/>
            <person name="Amaya E."/>
            <person name="Detter J.C."/>
            <person name="Fletcher R."/>
            <person name="Gerhard D.S."/>
            <person name="Goodstein D."/>
            <person name="Graves T."/>
            <person name="Grigoriev I.V."/>
            <person name="Grimwood J."/>
            <person name="Kawashima T."/>
            <person name="Lindquist E."/>
            <person name="Lucas S.M."/>
            <person name="Mead P.E."/>
            <person name="Mitros T."/>
            <person name="Ogino H."/>
            <person name="Ohta Y."/>
            <person name="Poliakov A.V."/>
            <person name="Pollet N."/>
            <person name="Robert J."/>
            <person name="Salamov A."/>
            <person name="Sater A.K."/>
            <person name="Schmutz J."/>
            <person name="Terry A."/>
            <person name="Vize P.D."/>
            <person name="Warren W.C."/>
            <person name="Wells D."/>
            <person name="Wills A."/>
            <person name="Wilson R.K."/>
            <person name="Zimmerman L.B."/>
            <person name="Zorn A.M."/>
            <person name="Grainger R."/>
            <person name="Grammer T."/>
            <person name="Khokha M.K."/>
            <person name="Richardson P.M."/>
            <person name="Rokhsar D.S."/>
        </authorList>
    </citation>
    <scope>NUCLEOTIDE SEQUENCE [LARGE SCALE GENOMIC DNA]</scope>
    <source>
        <strain evidence="17">Nigerian</strain>
    </source>
</reference>
<evidence type="ECO:0000256" key="5">
    <source>
        <dbReference type="ARBA" id="ARBA00022692"/>
    </source>
</evidence>
<feature type="transmembrane region" description="Helical" evidence="15">
    <location>
        <begin position="25"/>
        <end position="48"/>
    </location>
</feature>
<sequence length="311" mass="35417">MSDRNETQVIYLLLQGFKNLHSFNIFFFIIFLVIFISTLIGNLLIILLVSTSRPLHAPMYFFLCHLSVSDIILSWNIVPILLCTMLGGAQRVSLPGCIVQFHVFSAITIIECILLLVMSYDRYLAICYPLRYASVMDFRTCIHLAAGSWVLGYSAHLCGFIPITRLRFCHNNLIIDHFYCDLSPLRRLACSDTSIVTLIVFVFAIPVFVLPCCLIVMSYIYIFITILRIPSTRGKQKAFSTCSSHLIVVATFYGTLITKYMLPSQGHSLLIEKVISLWHTVLTPLFNPVIYTLRNKDIKTAARTLCRKYCT</sequence>
<evidence type="ECO:0000256" key="4">
    <source>
        <dbReference type="ARBA" id="ARBA00022606"/>
    </source>
</evidence>
<dbReference type="PRINTS" id="PR00237">
    <property type="entry name" value="GPCRRHODOPSN"/>
</dbReference>
<dbReference type="InterPro" id="IPR017452">
    <property type="entry name" value="GPCR_Rhodpsn_7TM"/>
</dbReference>
<dbReference type="PANTHER" id="PTHR24242">
    <property type="entry name" value="G-PROTEIN COUPLED RECEPTOR"/>
    <property type="match status" value="1"/>
</dbReference>
<dbReference type="InterPro" id="IPR000725">
    <property type="entry name" value="Olfact_rcpt"/>
</dbReference>
<dbReference type="SUPFAM" id="SSF81321">
    <property type="entry name" value="Family A G protein-coupled receptor-like"/>
    <property type="match status" value="1"/>
</dbReference>
<keyword evidence="7 15" id="KW-1133">Transmembrane helix</keyword>
<dbReference type="FunFam" id="1.10.1220.70:FF:000001">
    <property type="entry name" value="Olfactory receptor"/>
    <property type="match status" value="1"/>
</dbReference>
<accession>A0A803JMR3</accession>
<keyword evidence="4 15" id="KW-0716">Sensory transduction</keyword>
<protein>
    <recommendedName>
        <fullName evidence="15">Olfactory receptor</fullName>
    </recommendedName>
</protein>
<dbReference type="GO" id="GO:0005886">
    <property type="term" value="C:plasma membrane"/>
    <property type="evidence" value="ECO:0007669"/>
    <property type="project" value="UniProtKB-SubCell"/>
</dbReference>
<feature type="transmembrane region" description="Helical" evidence="15">
    <location>
        <begin position="245"/>
        <end position="262"/>
    </location>
</feature>
<dbReference type="InterPro" id="IPR000276">
    <property type="entry name" value="GPCR_Rhodpsn"/>
</dbReference>
<keyword evidence="6 15" id="KW-0552">Olfaction</keyword>
<dbReference type="GO" id="GO:0004984">
    <property type="term" value="F:olfactory receptor activity"/>
    <property type="evidence" value="ECO:0007669"/>
    <property type="project" value="InterPro"/>
</dbReference>
<feature type="transmembrane region" description="Helical" evidence="15">
    <location>
        <begin position="274"/>
        <end position="293"/>
    </location>
</feature>
<evidence type="ECO:0000313" key="17">
    <source>
        <dbReference type="Ensembl" id="ENSXETP00000109278"/>
    </source>
</evidence>
<evidence type="ECO:0000256" key="10">
    <source>
        <dbReference type="ARBA" id="ARBA00023157"/>
    </source>
</evidence>
<evidence type="ECO:0000256" key="9">
    <source>
        <dbReference type="ARBA" id="ARBA00023136"/>
    </source>
</evidence>
<keyword evidence="13 14" id="KW-0807">Transducer</keyword>
<evidence type="ECO:0000256" key="13">
    <source>
        <dbReference type="ARBA" id="ARBA00023224"/>
    </source>
</evidence>
<dbReference type="Pfam" id="PF13853">
    <property type="entry name" value="7tm_4"/>
    <property type="match status" value="1"/>
</dbReference>
<dbReference type="PROSITE" id="PS50262">
    <property type="entry name" value="G_PROTEIN_RECEP_F1_2"/>
    <property type="match status" value="1"/>
</dbReference>
<evidence type="ECO:0000256" key="12">
    <source>
        <dbReference type="ARBA" id="ARBA00023180"/>
    </source>
</evidence>
<dbReference type="PROSITE" id="PS00237">
    <property type="entry name" value="G_PROTEIN_RECEP_F1_1"/>
    <property type="match status" value="1"/>
</dbReference>
<proteinExistence type="inferred from homology"/>
<evidence type="ECO:0000256" key="2">
    <source>
        <dbReference type="ARBA" id="ARBA00010663"/>
    </source>
</evidence>
<name>A0A803JMR3_XENTR</name>
<keyword evidence="9 15" id="KW-0472">Membrane</keyword>
<feature type="transmembrane region" description="Helical" evidence="15">
    <location>
        <begin position="99"/>
        <end position="120"/>
    </location>
</feature>
<dbReference type="AlphaFoldDB" id="A0A803JMR3"/>
<keyword evidence="3 15" id="KW-1003">Cell membrane</keyword>
<evidence type="ECO:0000256" key="3">
    <source>
        <dbReference type="ARBA" id="ARBA00022475"/>
    </source>
</evidence>
<organism evidence="17">
    <name type="scientific">Xenopus tropicalis</name>
    <name type="common">Western clawed frog</name>
    <name type="synonym">Silurana tropicalis</name>
    <dbReference type="NCBI Taxonomy" id="8364"/>
    <lineage>
        <taxon>Eukaryota</taxon>
        <taxon>Metazoa</taxon>
        <taxon>Chordata</taxon>
        <taxon>Craniata</taxon>
        <taxon>Vertebrata</taxon>
        <taxon>Euteleostomi</taxon>
        <taxon>Amphibia</taxon>
        <taxon>Batrachia</taxon>
        <taxon>Anura</taxon>
        <taxon>Pipoidea</taxon>
        <taxon>Pipidae</taxon>
        <taxon>Xenopodinae</taxon>
        <taxon>Xenopus</taxon>
        <taxon>Silurana</taxon>
    </lineage>
</organism>
<dbReference type="GO" id="GO:0004930">
    <property type="term" value="F:G protein-coupled receptor activity"/>
    <property type="evidence" value="ECO:0007669"/>
    <property type="project" value="UniProtKB-KW"/>
</dbReference>
<reference evidence="17" key="2">
    <citation type="submission" date="2021-03" db="UniProtKB">
        <authorList>
            <consortium name="Ensembl"/>
        </authorList>
    </citation>
    <scope>IDENTIFICATION</scope>
</reference>
<dbReference type="PRINTS" id="PR00245">
    <property type="entry name" value="OLFACTORYR"/>
</dbReference>
<dbReference type="Gene3D" id="1.20.1070.10">
    <property type="entry name" value="Rhodopsin 7-helix transmembrane proteins"/>
    <property type="match status" value="1"/>
</dbReference>
<keyword evidence="12" id="KW-0325">Glycoprotein</keyword>
<evidence type="ECO:0000256" key="11">
    <source>
        <dbReference type="ARBA" id="ARBA00023170"/>
    </source>
</evidence>
<dbReference type="PANTHER" id="PTHR24242:SF411">
    <property type="entry name" value="OLFACTORY RECEPTOR"/>
    <property type="match status" value="1"/>
</dbReference>
<feature type="domain" description="G-protein coupled receptors family 1 profile" evidence="16">
    <location>
        <begin position="41"/>
        <end position="291"/>
    </location>
</feature>
<evidence type="ECO:0000259" key="16">
    <source>
        <dbReference type="PROSITE" id="PS50262"/>
    </source>
</evidence>
<comment type="subcellular location">
    <subcellularLocation>
        <location evidence="1 15">Cell membrane</location>
        <topology evidence="1 15">Multi-pass membrane protein</topology>
    </subcellularLocation>
</comment>
<keyword evidence="8 14" id="KW-0297">G-protein coupled receptor</keyword>
<feature type="transmembrane region" description="Helical" evidence="15">
    <location>
        <begin position="141"/>
        <end position="163"/>
    </location>
</feature>
<dbReference type="InParanoid" id="A0A803JMR3"/>
<dbReference type="InterPro" id="IPR050939">
    <property type="entry name" value="Olfactory_GPCR1"/>
</dbReference>
<dbReference type="Ensembl" id="ENSXETT00000113549">
    <property type="protein sequence ID" value="ENSXETP00000109278"/>
    <property type="gene ID" value="ENSXETG00000047423"/>
</dbReference>
<keyword evidence="11 14" id="KW-0675">Receptor</keyword>
<feature type="transmembrane region" description="Helical" evidence="15">
    <location>
        <begin position="60"/>
        <end position="87"/>
    </location>
</feature>
<dbReference type="GeneTree" id="ENSGT01150000286948"/>
<evidence type="ECO:0000256" key="7">
    <source>
        <dbReference type="ARBA" id="ARBA00022989"/>
    </source>
</evidence>
<evidence type="ECO:0000256" key="14">
    <source>
        <dbReference type="RuleBase" id="RU000688"/>
    </source>
</evidence>
<evidence type="ECO:0000256" key="1">
    <source>
        <dbReference type="ARBA" id="ARBA00004651"/>
    </source>
</evidence>
<evidence type="ECO:0000256" key="8">
    <source>
        <dbReference type="ARBA" id="ARBA00023040"/>
    </source>
</evidence>
<feature type="transmembrane region" description="Helical" evidence="15">
    <location>
        <begin position="195"/>
        <end position="224"/>
    </location>
</feature>
<evidence type="ECO:0000256" key="6">
    <source>
        <dbReference type="ARBA" id="ARBA00022725"/>
    </source>
</evidence>
<evidence type="ECO:0000256" key="15">
    <source>
        <dbReference type="RuleBase" id="RU363047"/>
    </source>
</evidence>
<keyword evidence="10" id="KW-1015">Disulfide bond</keyword>
<comment type="similarity">
    <text evidence="2 14">Belongs to the G-protein coupled receptor 1 family.</text>
</comment>
<dbReference type="FunFam" id="1.20.1070.10:FF:000010">
    <property type="entry name" value="Olfactory receptor"/>
    <property type="match status" value="1"/>
</dbReference>